<dbReference type="OrthoDB" id="10412123at2759"/>
<reference evidence="2" key="1">
    <citation type="submission" date="2020-08" db="EMBL/GenBank/DDBJ databases">
        <title>Multicomponent nature underlies the extraordinary mechanical properties of spider dragline silk.</title>
        <authorList>
            <person name="Kono N."/>
            <person name="Nakamura H."/>
            <person name="Mori M."/>
            <person name="Yoshida Y."/>
            <person name="Ohtoshi R."/>
            <person name="Malay A.D."/>
            <person name="Moran D.A.P."/>
            <person name="Tomita M."/>
            <person name="Numata K."/>
            <person name="Arakawa K."/>
        </authorList>
    </citation>
    <scope>NUCLEOTIDE SEQUENCE</scope>
</reference>
<feature type="region of interest" description="Disordered" evidence="1">
    <location>
        <begin position="270"/>
        <end position="357"/>
    </location>
</feature>
<evidence type="ECO:0000313" key="3">
    <source>
        <dbReference type="Proteomes" id="UP000886998"/>
    </source>
</evidence>
<dbReference type="EMBL" id="BMAV01018821">
    <property type="protein sequence ID" value="GFY71437.1"/>
    <property type="molecule type" value="Genomic_DNA"/>
</dbReference>
<feature type="compositionally biased region" description="Basic residues" evidence="1">
    <location>
        <begin position="270"/>
        <end position="304"/>
    </location>
</feature>
<dbReference type="InterPro" id="IPR008962">
    <property type="entry name" value="PapD-like_sf"/>
</dbReference>
<keyword evidence="3" id="KW-1185">Reference proteome</keyword>
<organism evidence="2 3">
    <name type="scientific">Trichonephila inaurata madagascariensis</name>
    <dbReference type="NCBI Taxonomy" id="2747483"/>
    <lineage>
        <taxon>Eukaryota</taxon>
        <taxon>Metazoa</taxon>
        <taxon>Ecdysozoa</taxon>
        <taxon>Arthropoda</taxon>
        <taxon>Chelicerata</taxon>
        <taxon>Arachnida</taxon>
        <taxon>Araneae</taxon>
        <taxon>Araneomorphae</taxon>
        <taxon>Entelegynae</taxon>
        <taxon>Araneoidea</taxon>
        <taxon>Nephilidae</taxon>
        <taxon>Trichonephila</taxon>
        <taxon>Trichonephila inaurata</taxon>
    </lineage>
</organism>
<dbReference type="Proteomes" id="UP000886998">
    <property type="component" value="Unassembled WGS sequence"/>
</dbReference>
<feature type="region of interest" description="Disordered" evidence="1">
    <location>
        <begin position="168"/>
        <end position="188"/>
    </location>
</feature>
<feature type="compositionally biased region" description="Basic and acidic residues" evidence="1">
    <location>
        <begin position="176"/>
        <end position="187"/>
    </location>
</feature>
<dbReference type="Gene3D" id="2.60.40.10">
    <property type="entry name" value="Immunoglobulins"/>
    <property type="match status" value="1"/>
</dbReference>
<comment type="caution">
    <text evidence="2">The sequence shown here is derived from an EMBL/GenBank/DDBJ whole genome shotgun (WGS) entry which is preliminary data.</text>
</comment>
<evidence type="ECO:0000256" key="1">
    <source>
        <dbReference type="SAM" id="MobiDB-lite"/>
    </source>
</evidence>
<proteinExistence type="predicted"/>
<protein>
    <submittedName>
        <fullName evidence="2">MSP domain-containing protein</fullName>
    </submittedName>
</protein>
<sequence>MAKYDNHNKTFREPQNEAGKEISVSVNPCCFNLAECEEKESSFEISNKNSYPLYFKLLTTNAFAMCFQPQKGRVEPYSKVIVTGRHVLSTRPIGLEQKVAIMTSRLPLDQWPEDEYYQPISHDVTQDSYSKNKYLNGHSTIQQPADFHRKQEYGSKAPCCHVNHKEQISLSSSESNQKHDTKYDRGYEGYPYKSKQNNTCVACHPCELHKDNFKSKQIRHPDPSKRDEKVPKFIKESKRDRKHGHDFEENLNVSIICHCENCDEFNRKFKQSPKRKLRSKEKGYTHKSSKRIAKPHKTSPKFKRRIQEIKSSQDSSSEGFESSQEQQEGAFETVTSEKSQSDSDRKQAGLFMVKRKRVKKRLGHEDLDVSKHFYWN</sequence>
<gene>
    <name evidence="2" type="primary">AVEN_266294_1</name>
    <name evidence="2" type="ORF">TNIN_403171</name>
</gene>
<name>A0A8X7CPI5_9ARAC</name>
<dbReference type="InterPro" id="IPR013783">
    <property type="entry name" value="Ig-like_fold"/>
</dbReference>
<dbReference type="SUPFAM" id="SSF49354">
    <property type="entry name" value="PapD-like"/>
    <property type="match status" value="1"/>
</dbReference>
<feature type="region of interest" description="Disordered" evidence="1">
    <location>
        <begin position="214"/>
        <end position="242"/>
    </location>
</feature>
<accession>A0A8X7CPI5</accession>
<feature type="compositionally biased region" description="Low complexity" evidence="1">
    <location>
        <begin position="312"/>
        <end position="328"/>
    </location>
</feature>
<evidence type="ECO:0000313" key="2">
    <source>
        <dbReference type="EMBL" id="GFY71437.1"/>
    </source>
</evidence>
<dbReference type="AlphaFoldDB" id="A0A8X7CPI5"/>